<name>A0A183BAT9_9TREM</name>
<evidence type="ECO:0000313" key="4">
    <source>
        <dbReference type="WBParaSite" id="ECPE_0001636701-mRNA-1"/>
    </source>
</evidence>
<dbReference type="InterPro" id="IPR012337">
    <property type="entry name" value="RNaseH-like_sf"/>
</dbReference>
<reference evidence="4" key="1">
    <citation type="submission" date="2016-06" db="UniProtKB">
        <authorList>
            <consortium name="WormBaseParasite"/>
        </authorList>
    </citation>
    <scope>IDENTIFICATION</scope>
</reference>
<feature type="region of interest" description="Disordered" evidence="1">
    <location>
        <begin position="1"/>
        <end position="31"/>
    </location>
</feature>
<protein>
    <submittedName>
        <fullName evidence="4">Integrase catalytic domain-containing protein</fullName>
    </submittedName>
</protein>
<evidence type="ECO:0000313" key="2">
    <source>
        <dbReference type="EMBL" id="VDP93597.1"/>
    </source>
</evidence>
<dbReference type="AlphaFoldDB" id="A0A183BAT9"/>
<feature type="compositionally biased region" description="Low complexity" evidence="1">
    <location>
        <begin position="1"/>
        <end position="15"/>
    </location>
</feature>
<keyword evidence="3" id="KW-1185">Reference proteome</keyword>
<feature type="compositionally biased region" description="Low complexity" evidence="1">
    <location>
        <begin position="155"/>
        <end position="167"/>
    </location>
</feature>
<reference evidence="2 3" key="2">
    <citation type="submission" date="2018-11" db="EMBL/GenBank/DDBJ databases">
        <authorList>
            <consortium name="Pathogen Informatics"/>
        </authorList>
    </citation>
    <scope>NUCLEOTIDE SEQUENCE [LARGE SCALE GENOMIC DNA]</scope>
    <source>
        <strain evidence="2 3">Egypt</strain>
    </source>
</reference>
<dbReference type="Gene3D" id="3.30.420.10">
    <property type="entry name" value="Ribonuclease H-like superfamily/Ribonuclease H"/>
    <property type="match status" value="1"/>
</dbReference>
<feature type="region of interest" description="Disordered" evidence="1">
    <location>
        <begin position="155"/>
        <end position="178"/>
    </location>
</feature>
<feature type="compositionally biased region" description="Polar residues" evidence="1">
    <location>
        <begin position="16"/>
        <end position="31"/>
    </location>
</feature>
<dbReference type="Gene3D" id="1.20.5.170">
    <property type="match status" value="1"/>
</dbReference>
<dbReference type="EMBL" id="UZAN01063837">
    <property type="protein sequence ID" value="VDP93597.1"/>
    <property type="molecule type" value="Genomic_DNA"/>
</dbReference>
<dbReference type="PANTHER" id="PTHR37984:SF5">
    <property type="entry name" value="PROTEIN NYNRIN-LIKE"/>
    <property type="match status" value="1"/>
</dbReference>
<accession>A0A183BAT9</accession>
<dbReference type="InterPro" id="IPR050951">
    <property type="entry name" value="Retrovirus_Pol_polyprotein"/>
</dbReference>
<evidence type="ECO:0000313" key="3">
    <source>
        <dbReference type="Proteomes" id="UP000272942"/>
    </source>
</evidence>
<dbReference type="SUPFAM" id="SSF53098">
    <property type="entry name" value="Ribonuclease H-like"/>
    <property type="match status" value="1"/>
</dbReference>
<proteinExistence type="predicted"/>
<dbReference type="Proteomes" id="UP000272942">
    <property type="component" value="Unassembled WGS sequence"/>
</dbReference>
<evidence type="ECO:0000256" key="1">
    <source>
        <dbReference type="SAM" id="MobiDB-lite"/>
    </source>
</evidence>
<dbReference type="WBParaSite" id="ECPE_0001636701-mRNA-1">
    <property type="protein sequence ID" value="ECPE_0001636701-mRNA-1"/>
    <property type="gene ID" value="ECPE_0001636701"/>
</dbReference>
<dbReference type="OrthoDB" id="6267417at2759"/>
<sequence>MDHSSPRSSSATSATVCESGSYTPPYYPQSNGQAERFVDTFKRALQKSHGEETSDARLSQFSLLYRTTPNPSAPGGVSPAELLMGRKLRTVHAAMIPSATSVHQSSAPKCAFANGSCVYARDYRADHPQWAQATISKRCGDKESDFSEFPDSIASECSSSSASNKGSRNSKRRSYKRAATPVKTTFEYADKRSRNNAAVRKFRNQSKGNLQAFEEDIDTYSSLTCLFDKESNRLKEATRKLQNLLQEHYHGAPVSDQIQETIAAESLAHRRFTETITTLEDKLNDSVSQLVRKPQ</sequence>
<dbReference type="GO" id="GO:0003676">
    <property type="term" value="F:nucleic acid binding"/>
    <property type="evidence" value="ECO:0007669"/>
    <property type="project" value="InterPro"/>
</dbReference>
<gene>
    <name evidence="2" type="ORF">ECPE_LOCUS16325</name>
</gene>
<organism evidence="4">
    <name type="scientific">Echinostoma caproni</name>
    <dbReference type="NCBI Taxonomy" id="27848"/>
    <lineage>
        <taxon>Eukaryota</taxon>
        <taxon>Metazoa</taxon>
        <taxon>Spiralia</taxon>
        <taxon>Lophotrochozoa</taxon>
        <taxon>Platyhelminthes</taxon>
        <taxon>Trematoda</taxon>
        <taxon>Digenea</taxon>
        <taxon>Plagiorchiida</taxon>
        <taxon>Echinostomata</taxon>
        <taxon>Echinostomatoidea</taxon>
        <taxon>Echinostomatidae</taxon>
        <taxon>Echinostoma</taxon>
    </lineage>
</organism>
<dbReference type="PANTHER" id="PTHR37984">
    <property type="entry name" value="PROTEIN CBG26694"/>
    <property type="match status" value="1"/>
</dbReference>
<dbReference type="InterPro" id="IPR036397">
    <property type="entry name" value="RNaseH_sf"/>
</dbReference>